<reference evidence="1" key="1">
    <citation type="submission" date="2024-09" db="EMBL/GenBank/DDBJ databases">
        <title>Black Yeasts Isolated from many extreme environments.</title>
        <authorList>
            <person name="Coleine C."/>
            <person name="Stajich J.E."/>
            <person name="Selbmann L."/>
        </authorList>
    </citation>
    <scope>NUCLEOTIDE SEQUENCE</scope>
    <source>
        <strain evidence="1">CCFEE 5737</strain>
    </source>
</reference>
<dbReference type="Proteomes" id="UP001186974">
    <property type="component" value="Unassembled WGS sequence"/>
</dbReference>
<name>A0ACC3DUR2_9PEZI</name>
<sequence>MDPEDARLYHAHQAQQKPAGGAFFESDDLSKYHVYSKRNEVDMKKDFNESIESLHLSDNEKAGLPKQYPHRVGPPPQRTNTYPARSRDSSPGRSPLSNEVNVNVNANASLQIPSSLQQRYAPHAHGHDRSPSHSQTRQGRSPLARASFVQSSNPNEQEAIELEEQQQQGLLGGDDARSRAASPDSRGRSAEPGGVSSRYQPATRNLTGSDRWGRGSQSQSRSPSAEVATPGPVVAAYEPTRRGRESTDSAEGEVAVKQPRKLVKKKGDPRRGSEDSRS</sequence>
<proteinExistence type="predicted"/>
<keyword evidence="2" id="KW-1185">Reference proteome</keyword>
<dbReference type="EMBL" id="JAWDJW010000512">
    <property type="protein sequence ID" value="KAK3080548.1"/>
    <property type="molecule type" value="Genomic_DNA"/>
</dbReference>
<evidence type="ECO:0000313" key="2">
    <source>
        <dbReference type="Proteomes" id="UP001186974"/>
    </source>
</evidence>
<protein>
    <submittedName>
        <fullName evidence="1">Uncharacterized protein</fullName>
    </submittedName>
</protein>
<gene>
    <name evidence="1" type="ORF">LTS18_000345</name>
</gene>
<comment type="caution">
    <text evidence="1">The sequence shown here is derived from an EMBL/GenBank/DDBJ whole genome shotgun (WGS) entry which is preliminary data.</text>
</comment>
<organism evidence="1 2">
    <name type="scientific">Coniosporium uncinatum</name>
    <dbReference type="NCBI Taxonomy" id="93489"/>
    <lineage>
        <taxon>Eukaryota</taxon>
        <taxon>Fungi</taxon>
        <taxon>Dikarya</taxon>
        <taxon>Ascomycota</taxon>
        <taxon>Pezizomycotina</taxon>
        <taxon>Dothideomycetes</taxon>
        <taxon>Dothideomycetes incertae sedis</taxon>
        <taxon>Coniosporium</taxon>
    </lineage>
</organism>
<evidence type="ECO:0000313" key="1">
    <source>
        <dbReference type="EMBL" id="KAK3080548.1"/>
    </source>
</evidence>
<accession>A0ACC3DUR2</accession>